<sequence>IQGQTGRLGRNRRPWVDGAPRQGRLPSRSARVLLLVRNSLQGSTSPVFPTARIWPPHPRRAAPDRQGSFYCLRLTDQRRSWWQQANMDARSSIMESSLEGGLATLPYHETS</sequence>
<protein>
    <submittedName>
        <fullName evidence="3">Uncharacterized protein</fullName>
    </submittedName>
</protein>
<dbReference type="AlphaFoldDB" id="A0A6H5FZP2"/>
<evidence type="ECO:0000313" key="3">
    <source>
        <dbReference type="EMBL" id="CAA9995179.1"/>
    </source>
</evidence>
<feature type="region of interest" description="Disordered" evidence="1">
    <location>
        <begin position="1"/>
        <end position="24"/>
    </location>
</feature>
<dbReference type="Proteomes" id="UP000479000">
    <property type="component" value="Unassembled WGS sequence"/>
</dbReference>
<dbReference type="EMBL" id="CADCXU010003172">
    <property type="protein sequence ID" value="CAA9995178.1"/>
    <property type="molecule type" value="Genomic_DNA"/>
</dbReference>
<reference evidence="3 4" key="1">
    <citation type="submission" date="2020-02" db="EMBL/GenBank/DDBJ databases">
        <authorList>
            <person name="Ferguson B K."/>
        </authorList>
    </citation>
    <scope>NUCLEOTIDE SEQUENCE [LARGE SCALE GENOMIC DNA]</scope>
</reference>
<organism evidence="3 4">
    <name type="scientific">Nesidiocoris tenuis</name>
    <dbReference type="NCBI Taxonomy" id="355587"/>
    <lineage>
        <taxon>Eukaryota</taxon>
        <taxon>Metazoa</taxon>
        <taxon>Ecdysozoa</taxon>
        <taxon>Arthropoda</taxon>
        <taxon>Hexapoda</taxon>
        <taxon>Insecta</taxon>
        <taxon>Pterygota</taxon>
        <taxon>Neoptera</taxon>
        <taxon>Paraneoptera</taxon>
        <taxon>Hemiptera</taxon>
        <taxon>Heteroptera</taxon>
        <taxon>Panheteroptera</taxon>
        <taxon>Cimicomorpha</taxon>
        <taxon>Miridae</taxon>
        <taxon>Dicyphina</taxon>
        <taxon>Nesidiocoris</taxon>
    </lineage>
</organism>
<evidence type="ECO:0000256" key="1">
    <source>
        <dbReference type="SAM" id="MobiDB-lite"/>
    </source>
</evidence>
<keyword evidence="4" id="KW-1185">Reference proteome</keyword>
<evidence type="ECO:0000313" key="2">
    <source>
        <dbReference type="EMBL" id="CAA9995178.1"/>
    </source>
</evidence>
<gene>
    <name evidence="2" type="ORF">NTEN_LOCUS1969</name>
    <name evidence="3" type="ORF">NTEN_LOCUS1970</name>
</gene>
<feature type="non-terminal residue" evidence="3">
    <location>
        <position position="1"/>
    </location>
</feature>
<evidence type="ECO:0000313" key="4">
    <source>
        <dbReference type="Proteomes" id="UP000479000"/>
    </source>
</evidence>
<accession>A0A6H5FZP2</accession>
<dbReference type="EMBL" id="CADCXU010003175">
    <property type="protein sequence ID" value="CAA9995179.1"/>
    <property type="molecule type" value="Genomic_DNA"/>
</dbReference>
<name>A0A6H5FZP2_9HEMI</name>
<proteinExistence type="predicted"/>